<evidence type="ECO:0000259" key="2">
    <source>
        <dbReference type="PROSITE" id="PS50141"/>
    </source>
</evidence>
<name>A0AAD9N2Q2_9ANNE</name>
<dbReference type="PROSITE" id="PS50141">
    <property type="entry name" value="A_DEAMIN_EDITASE"/>
    <property type="match status" value="1"/>
</dbReference>
<dbReference type="EMBL" id="JAODUP010000265">
    <property type="protein sequence ID" value="KAK2154555.1"/>
    <property type="molecule type" value="Genomic_DNA"/>
</dbReference>
<dbReference type="GO" id="GO:0005737">
    <property type="term" value="C:cytoplasm"/>
    <property type="evidence" value="ECO:0007669"/>
    <property type="project" value="TreeGrafter"/>
</dbReference>
<dbReference type="AlphaFoldDB" id="A0AAD9N2Q2"/>
<dbReference type="GO" id="GO:0003725">
    <property type="term" value="F:double-stranded RNA binding"/>
    <property type="evidence" value="ECO:0007669"/>
    <property type="project" value="TreeGrafter"/>
</dbReference>
<dbReference type="InterPro" id="IPR002466">
    <property type="entry name" value="A_deamin"/>
</dbReference>
<keyword evidence="4" id="KW-1185">Reference proteome</keyword>
<gene>
    <name evidence="3" type="ORF">LSH36_265g01003</name>
</gene>
<evidence type="ECO:0000313" key="4">
    <source>
        <dbReference type="Proteomes" id="UP001208570"/>
    </source>
</evidence>
<dbReference type="GO" id="GO:0006382">
    <property type="term" value="P:adenosine to inosine editing"/>
    <property type="evidence" value="ECO:0007669"/>
    <property type="project" value="TreeGrafter"/>
</dbReference>
<sequence>MKPVSQNEEPSSMSQALADHVSKLILSKFSDLTDGFTSPYARRKVLSGIVMTTSDNLDDASIVCITTGTKCINGEYISDQGLALNDCHAEIIGRRCLRLFLYQQLTALHHPATREMSIFEAPLPGEKCCLKPNVQFHLYISTSPCGDARIFSPHEASSDVENGQDRHPNRKARGQLRTKIESGEGTIPIRTGSTGVQTWDGVLQGERLLTMSCSDKIARWNVIGLQGALLSHFIEPVYMTSIILGSLYHGSHLSRAVYGRFGDEPEIEPPYHLNRPLLSGISNPESRQPGKAPNFSCNWMMGDQGLEVIQTTTGKREDNRPSRLCKYEMFRRYMEHVKRLADVEKPIDLPSVYCDAKMTSTDYQAAKQAVTKAFEKVGLGTWTKKPIEQDMFMASVDAP</sequence>
<dbReference type="GO" id="GO:0005730">
    <property type="term" value="C:nucleolus"/>
    <property type="evidence" value="ECO:0007669"/>
    <property type="project" value="TreeGrafter"/>
</dbReference>
<reference evidence="3" key="1">
    <citation type="journal article" date="2023" name="Mol. Biol. Evol.">
        <title>Third-Generation Sequencing Reveals the Adaptive Role of the Epigenome in Three Deep-Sea Polychaetes.</title>
        <authorList>
            <person name="Perez M."/>
            <person name="Aroh O."/>
            <person name="Sun Y."/>
            <person name="Lan Y."/>
            <person name="Juniper S.K."/>
            <person name="Young C.R."/>
            <person name="Angers B."/>
            <person name="Qian P.Y."/>
        </authorList>
    </citation>
    <scope>NUCLEOTIDE SEQUENCE</scope>
    <source>
        <strain evidence="3">P08H-3</strain>
    </source>
</reference>
<evidence type="ECO:0000313" key="3">
    <source>
        <dbReference type="EMBL" id="KAK2154555.1"/>
    </source>
</evidence>
<dbReference type="Pfam" id="PF02137">
    <property type="entry name" value="A_deamin"/>
    <property type="match status" value="1"/>
</dbReference>
<dbReference type="GO" id="GO:0003726">
    <property type="term" value="F:double-stranded RNA adenosine deaminase activity"/>
    <property type="evidence" value="ECO:0007669"/>
    <property type="project" value="TreeGrafter"/>
</dbReference>
<dbReference type="SMART" id="SM00552">
    <property type="entry name" value="ADEAMc"/>
    <property type="match status" value="1"/>
</dbReference>
<dbReference type="GO" id="GO:0006396">
    <property type="term" value="P:RNA processing"/>
    <property type="evidence" value="ECO:0007669"/>
    <property type="project" value="InterPro"/>
</dbReference>
<dbReference type="GO" id="GO:0008251">
    <property type="term" value="F:tRNA-specific adenosine deaminase activity"/>
    <property type="evidence" value="ECO:0007669"/>
    <property type="project" value="TreeGrafter"/>
</dbReference>
<dbReference type="Proteomes" id="UP001208570">
    <property type="component" value="Unassembled WGS sequence"/>
</dbReference>
<organism evidence="3 4">
    <name type="scientific">Paralvinella palmiformis</name>
    <dbReference type="NCBI Taxonomy" id="53620"/>
    <lineage>
        <taxon>Eukaryota</taxon>
        <taxon>Metazoa</taxon>
        <taxon>Spiralia</taxon>
        <taxon>Lophotrochozoa</taxon>
        <taxon>Annelida</taxon>
        <taxon>Polychaeta</taxon>
        <taxon>Sedentaria</taxon>
        <taxon>Canalipalpata</taxon>
        <taxon>Terebellida</taxon>
        <taxon>Terebelliformia</taxon>
        <taxon>Alvinellidae</taxon>
        <taxon>Paralvinella</taxon>
    </lineage>
</organism>
<accession>A0AAD9N2Q2</accession>
<evidence type="ECO:0000256" key="1">
    <source>
        <dbReference type="SAM" id="MobiDB-lite"/>
    </source>
</evidence>
<dbReference type="PANTHER" id="PTHR10910">
    <property type="entry name" value="EUKARYOTE SPECIFIC DSRNA BINDING PROTEIN"/>
    <property type="match status" value="1"/>
</dbReference>
<protein>
    <recommendedName>
        <fullName evidence="2">A to I editase domain-containing protein</fullName>
    </recommendedName>
</protein>
<proteinExistence type="predicted"/>
<feature type="domain" description="A to I editase" evidence="2">
    <location>
        <begin position="64"/>
        <end position="392"/>
    </location>
</feature>
<dbReference type="PANTHER" id="PTHR10910:SF62">
    <property type="entry name" value="AT07585P-RELATED"/>
    <property type="match status" value="1"/>
</dbReference>
<comment type="caution">
    <text evidence="3">The sequence shown here is derived from an EMBL/GenBank/DDBJ whole genome shotgun (WGS) entry which is preliminary data.</text>
</comment>
<feature type="region of interest" description="Disordered" evidence="1">
    <location>
        <begin position="272"/>
        <end position="293"/>
    </location>
</feature>